<protein>
    <submittedName>
        <fullName evidence="2">Uncharacterized protein</fullName>
    </submittedName>
</protein>
<dbReference type="EMBL" id="JBHUOQ010000004">
    <property type="protein sequence ID" value="MFD2830760.1"/>
    <property type="molecule type" value="Genomic_DNA"/>
</dbReference>
<keyword evidence="1" id="KW-1133">Transmembrane helix</keyword>
<comment type="caution">
    <text evidence="2">The sequence shown here is derived from an EMBL/GenBank/DDBJ whole genome shotgun (WGS) entry which is preliminary data.</text>
</comment>
<keyword evidence="1" id="KW-0472">Membrane</keyword>
<reference evidence="3" key="1">
    <citation type="journal article" date="2019" name="Int. J. Syst. Evol. Microbiol.">
        <title>The Global Catalogue of Microorganisms (GCM) 10K type strain sequencing project: providing services to taxonomists for standard genome sequencing and annotation.</title>
        <authorList>
            <consortium name="The Broad Institute Genomics Platform"/>
            <consortium name="The Broad Institute Genome Sequencing Center for Infectious Disease"/>
            <person name="Wu L."/>
            <person name="Ma J."/>
        </authorList>
    </citation>
    <scope>NUCLEOTIDE SEQUENCE [LARGE SCALE GENOMIC DNA]</scope>
    <source>
        <strain evidence="3">KCTC 33575</strain>
    </source>
</reference>
<feature type="transmembrane region" description="Helical" evidence="1">
    <location>
        <begin position="6"/>
        <end position="36"/>
    </location>
</feature>
<evidence type="ECO:0000313" key="3">
    <source>
        <dbReference type="Proteomes" id="UP001597519"/>
    </source>
</evidence>
<dbReference type="RefSeq" id="WP_377774107.1">
    <property type="nucleotide sequence ID" value="NZ_JBHUOQ010000004.1"/>
</dbReference>
<evidence type="ECO:0000313" key="2">
    <source>
        <dbReference type="EMBL" id="MFD2830760.1"/>
    </source>
</evidence>
<evidence type="ECO:0000256" key="1">
    <source>
        <dbReference type="SAM" id="Phobius"/>
    </source>
</evidence>
<dbReference type="Proteomes" id="UP001597519">
    <property type="component" value="Unassembled WGS sequence"/>
</dbReference>
<sequence length="63" mass="6978">MGNVYYVIYALILGILAVYTGEIVTFIMLGLILMSLENIHRTIKKNVSEDESGSGTDIKQNDV</sequence>
<proteinExistence type="predicted"/>
<organism evidence="2 3">
    <name type="scientific">Corticicoccus populi</name>
    <dbReference type="NCBI Taxonomy" id="1812821"/>
    <lineage>
        <taxon>Bacteria</taxon>
        <taxon>Bacillati</taxon>
        <taxon>Bacillota</taxon>
        <taxon>Bacilli</taxon>
        <taxon>Bacillales</taxon>
        <taxon>Staphylococcaceae</taxon>
        <taxon>Corticicoccus</taxon>
    </lineage>
</organism>
<gene>
    <name evidence="2" type="ORF">ACFSX4_09845</name>
</gene>
<keyword evidence="3" id="KW-1185">Reference proteome</keyword>
<name>A0ABW5WWJ7_9STAP</name>
<accession>A0ABW5WWJ7</accession>
<keyword evidence="1" id="KW-0812">Transmembrane</keyword>